<dbReference type="GO" id="GO:0046872">
    <property type="term" value="F:metal ion binding"/>
    <property type="evidence" value="ECO:0007669"/>
    <property type="project" value="UniProtKB-KW"/>
</dbReference>
<evidence type="ECO:0000256" key="2">
    <source>
        <dbReference type="ARBA" id="ARBA00022723"/>
    </source>
</evidence>
<organism evidence="7">
    <name type="scientific">marine sediment metagenome</name>
    <dbReference type="NCBI Taxonomy" id="412755"/>
    <lineage>
        <taxon>unclassified sequences</taxon>
        <taxon>metagenomes</taxon>
        <taxon>ecological metagenomes</taxon>
    </lineage>
</organism>
<dbReference type="PANTHER" id="PTHR30471:SF3">
    <property type="entry name" value="UPF0758 PROTEIN YEES-RELATED"/>
    <property type="match status" value="1"/>
</dbReference>
<dbReference type="NCBIfam" id="NF000642">
    <property type="entry name" value="PRK00024.1"/>
    <property type="match status" value="1"/>
</dbReference>
<feature type="domain" description="MPN" evidence="6">
    <location>
        <begin position="96"/>
        <end position="218"/>
    </location>
</feature>
<comment type="caution">
    <text evidence="7">The sequence shown here is derived from an EMBL/GenBank/DDBJ whole genome shotgun (WGS) entry which is preliminary data.</text>
</comment>
<evidence type="ECO:0000256" key="5">
    <source>
        <dbReference type="ARBA" id="ARBA00023049"/>
    </source>
</evidence>
<keyword evidence="1" id="KW-0645">Protease</keyword>
<dbReference type="Pfam" id="PF04002">
    <property type="entry name" value="RadC"/>
    <property type="match status" value="1"/>
</dbReference>
<keyword evidence="4" id="KW-0862">Zinc</keyword>
<dbReference type="InterPro" id="IPR001405">
    <property type="entry name" value="UPF0758"/>
</dbReference>
<evidence type="ECO:0000313" key="7">
    <source>
        <dbReference type="EMBL" id="GAI77871.1"/>
    </source>
</evidence>
<protein>
    <recommendedName>
        <fullName evidence="6">MPN domain-containing protein</fullName>
    </recommendedName>
</protein>
<evidence type="ECO:0000256" key="4">
    <source>
        <dbReference type="ARBA" id="ARBA00022833"/>
    </source>
</evidence>
<dbReference type="GO" id="GO:0006508">
    <property type="term" value="P:proteolysis"/>
    <property type="evidence" value="ECO:0007669"/>
    <property type="project" value="UniProtKB-KW"/>
</dbReference>
<dbReference type="InterPro" id="IPR037518">
    <property type="entry name" value="MPN"/>
</dbReference>
<dbReference type="AlphaFoldDB" id="X1SFE2"/>
<dbReference type="PANTHER" id="PTHR30471">
    <property type="entry name" value="DNA REPAIR PROTEIN RADC"/>
    <property type="match status" value="1"/>
</dbReference>
<proteinExistence type="predicted"/>
<dbReference type="NCBIfam" id="TIGR00608">
    <property type="entry name" value="radc"/>
    <property type="match status" value="1"/>
</dbReference>
<dbReference type="GO" id="GO:0008237">
    <property type="term" value="F:metallopeptidase activity"/>
    <property type="evidence" value="ECO:0007669"/>
    <property type="project" value="UniProtKB-KW"/>
</dbReference>
<name>X1SFE2_9ZZZZ</name>
<dbReference type="Gene3D" id="3.40.140.10">
    <property type="entry name" value="Cytidine Deaminase, domain 2"/>
    <property type="match status" value="1"/>
</dbReference>
<keyword evidence="2" id="KW-0479">Metal-binding</keyword>
<dbReference type="EMBL" id="BARW01009233">
    <property type="protein sequence ID" value="GAI77871.1"/>
    <property type="molecule type" value="Genomic_DNA"/>
</dbReference>
<keyword evidence="5" id="KW-0482">Metalloprotease</keyword>
<dbReference type="PROSITE" id="PS50249">
    <property type="entry name" value="MPN"/>
    <property type="match status" value="1"/>
</dbReference>
<sequence>MGKTGLEAKFLKNGFYNCEDVEIIELLLRLQLDTLDHRFEAQELLDYYGSLSGVIDAASDTPFDGSPIRKDYRLGLRLPHEVANRYLYEKIRDGPPLDSPRDVVDYLSHSMRGLKVEHFRVLYLNGRNRLIAEEDLFKGTVGQAIVYPREVMKSALQRNASALIFAHNHASGDPKPSTDDLRITERLSAAAHLLDIKVHDHLIIAGSSYFSFADKGLVQKV</sequence>
<evidence type="ECO:0000259" key="6">
    <source>
        <dbReference type="PROSITE" id="PS50249"/>
    </source>
</evidence>
<dbReference type="InterPro" id="IPR025657">
    <property type="entry name" value="RadC_JAB"/>
</dbReference>
<keyword evidence="3" id="KW-0378">Hydrolase</keyword>
<gene>
    <name evidence="7" type="ORF">S12H4_18641</name>
</gene>
<dbReference type="CDD" id="cd08071">
    <property type="entry name" value="MPN_DUF2466"/>
    <property type="match status" value="1"/>
</dbReference>
<evidence type="ECO:0000256" key="3">
    <source>
        <dbReference type="ARBA" id="ARBA00022801"/>
    </source>
</evidence>
<reference evidence="7" key="1">
    <citation type="journal article" date="2014" name="Front. Microbiol.">
        <title>High frequency of phylogenetically diverse reductive dehalogenase-homologous genes in deep subseafloor sedimentary metagenomes.</title>
        <authorList>
            <person name="Kawai M."/>
            <person name="Futagami T."/>
            <person name="Toyoda A."/>
            <person name="Takaki Y."/>
            <person name="Nishi S."/>
            <person name="Hori S."/>
            <person name="Arai W."/>
            <person name="Tsubouchi T."/>
            <person name="Morono Y."/>
            <person name="Uchiyama I."/>
            <person name="Ito T."/>
            <person name="Fujiyama A."/>
            <person name="Inagaki F."/>
            <person name="Takami H."/>
        </authorList>
    </citation>
    <scope>NUCLEOTIDE SEQUENCE</scope>
    <source>
        <strain evidence="7">Expedition CK06-06</strain>
    </source>
</reference>
<accession>X1SFE2</accession>
<evidence type="ECO:0000256" key="1">
    <source>
        <dbReference type="ARBA" id="ARBA00022670"/>
    </source>
</evidence>